<feature type="signal peptide" evidence="1">
    <location>
        <begin position="1"/>
        <end position="23"/>
    </location>
</feature>
<keyword evidence="3" id="KW-1185">Reference proteome</keyword>
<comment type="caution">
    <text evidence="2">The sequence shown here is derived from an EMBL/GenBank/DDBJ whole genome shotgun (WGS) entry which is preliminary data.</text>
</comment>
<dbReference type="EMBL" id="JAGFNZ010000005">
    <property type="protein sequence ID" value="MBW7573658.1"/>
    <property type="molecule type" value="Genomic_DNA"/>
</dbReference>
<name>A0ABS7DQT0_9FIRM</name>
<gene>
    <name evidence="2" type="ORF">J5W02_12640</name>
</gene>
<feature type="chain" id="PRO_5046859123" description="Oxaloacetate decarboxylase, gamma chain" evidence="1">
    <location>
        <begin position="24"/>
        <end position="77"/>
    </location>
</feature>
<evidence type="ECO:0000256" key="1">
    <source>
        <dbReference type="SAM" id="SignalP"/>
    </source>
</evidence>
<dbReference type="Proteomes" id="UP000719942">
    <property type="component" value="Unassembled WGS sequence"/>
</dbReference>
<protein>
    <recommendedName>
        <fullName evidence="4">Oxaloacetate decarboxylase, gamma chain</fullName>
    </recommendedName>
</protein>
<reference evidence="2 3" key="1">
    <citation type="submission" date="2021-03" db="EMBL/GenBank/DDBJ databases">
        <title>Caproiciproducens sp. nov. isolated from feces of cow.</title>
        <authorList>
            <person name="Choi J.-Y."/>
        </authorList>
    </citation>
    <scope>NUCLEOTIDE SEQUENCE [LARGE SCALE GENOMIC DNA]</scope>
    <source>
        <strain evidence="2 3">AGMB10547</strain>
    </source>
</reference>
<evidence type="ECO:0008006" key="4">
    <source>
        <dbReference type="Google" id="ProtNLM"/>
    </source>
</evidence>
<dbReference type="RefSeq" id="WP_219966056.1">
    <property type="nucleotide sequence ID" value="NZ_JAGFNZ010000005.1"/>
</dbReference>
<evidence type="ECO:0000313" key="2">
    <source>
        <dbReference type="EMBL" id="MBW7573658.1"/>
    </source>
</evidence>
<organism evidence="2 3">
    <name type="scientific">Caproiciproducens faecalis</name>
    <dbReference type="NCBI Taxonomy" id="2820301"/>
    <lineage>
        <taxon>Bacteria</taxon>
        <taxon>Bacillati</taxon>
        <taxon>Bacillota</taxon>
        <taxon>Clostridia</taxon>
        <taxon>Eubacteriales</taxon>
        <taxon>Acutalibacteraceae</taxon>
        <taxon>Caproiciproducens</taxon>
    </lineage>
</organism>
<evidence type="ECO:0000313" key="3">
    <source>
        <dbReference type="Proteomes" id="UP000719942"/>
    </source>
</evidence>
<sequence length="77" mass="8442">MKSIKNGKPAFMAVTMMVGAVSAAMMAFTAVLNICAFLKIVRCTNTVQKSLPEIEKAARLYRKNNTEKETGSVQTKE</sequence>
<keyword evidence="1" id="KW-0732">Signal</keyword>
<proteinExistence type="predicted"/>
<accession>A0ABS7DQT0</accession>